<dbReference type="GO" id="GO:0004674">
    <property type="term" value="F:protein serine/threonine kinase activity"/>
    <property type="evidence" value="ECO:0007669"/>
    <property type="project" value="TreeGrafter"/>
</dbReference>
<keyword evidence="2" id="KW-0808">Transferase</keyword>
<evidence type="ECO:0000259" key="1">
    <source>
        <dbReference type="PROSITE" id="PS50011"/>
    </source>
</evidence>
<dbReference type="RefSeq" id="WP_058484113.1">
    <property type="nucleotide sequence ID" value="NZ_CAAAII010000010.1"/>
</dbReference>
<keyword evidence="2" id="KW-0418">Kinase</keyword>
<accession>A0A0W0YY65</accession>
<protein>
    <submittedName>
        <fullName evidence="2">Serine/threonine-protein kinase</fullName>
    </submittedName>
</protein>
<dbReference type="PANTHER" id="PTHR44167:SF24">
    <property type="entry name" value="SERINE_THREONINE-PROTEIN KINASE CHK2"/>
    <property type="match status" value="1"/>
</dbReference>
<dbReference type="PATRIC" id="fig|452.5.peg.2420"/>
<dbReference type="SMART" id="SM00220">
    <property type="entry name" value="S_TKc"/>
    <property type="match status" value="1"/>
</dbReference>
<evidence type="ECO:0000313" key="2">
    <source>
        <dbReference type="EMBL" id="KTD61566.1"/>
    </source>
</evidence>
<feature type="domain" description="Protein kinase" evidence="1">
    <location>
        <begin position="68"/>
        <end position="354"/>
    </location>
</feature>
<dbReference type="EMBL" id="LNYX01000031">
    <property type="protein sequence ID" value="KTD61566.1"/>
    <property type="molecule type" value="Genomic_DNA"/>
</dbReference>
<dbReference type="Pfam" id="PF00069">
    <property type="entry name" value="Pkinase"/>
    <property type="match status" value="1"/>
</dbReference>
<dbReference type="STRING" id="452.Lspi_2196"/>
<organism evidence="2 3">
    <name type="scientific">Legionella spiritensis</name>
    <dbReference type="NCBI Taxonomy" id="452"/>
    <lineage>
        <taxon>Bacteria</taxon>
        <taxon>Pseudomonadati</taxon>
        <taxon>Pseudomonadota</taxon>
        <taxon>Gammaproteobacteria</taxon>
        <taxon>Legionellales</taxon>
        <taxon>Legionellaceae</taxon>
        <taxon>Legionella</taxon>
    </lineage>
</organism>
<comment type="caution">
    <text evidence="2">The sequence shown here is derived from an EMBL/GenBank/DDBJ whole genome shotgun (WGS) entry which is preliminary data.</text>
</comment>
<dbReference type="GO" id="GO:0005737">
    <property type="term" value="C:cytoplasm"/>
    <property type="evidence" value="ECO:0007669"/>
    <property type="project" value="TreeGrafter"/>
</dbReference>
<proteinExistence type="predicted"/>
<dbReference type="PANTHER" id="PTHR44167">
    <property type="entry name" value="OVARIAN-SPECIFIC SERINE/THREONINE-PROTEIN KINASE LOK-RELATED"/>
    <property type="match status" value="1"/>
</dbReference>
<evidence type="ECO:0000313" key="3">
    <source>
        <dbReference type="Proteomes" id="UP000054877"/>
    </source>
</evidence>
<reference evidence="2 3" key="1">
    <citation type="submission" date="2015-11" db="EMBL/GenBank/DDBJ databases">
        <title>Genomic analysis of 38 Legionella species identifies large and diverse effector repertoires.</title>
        <authorList>
            <person name="Burstein D."/>
            <person name="Amaro F."/>
            <person name="Zusman T."/>
            <person name="Lifshitz Z."/>
            <person name="Cohen O."/>
            <person name="Gilbert J.A."/>
            <person name="Pupko T."/>
            <person name="Shuman H.A."/>
            <person name="Segal G."/>
        </authorList>
    </citation>
    <scope>NUCLEOTIDE SEQUENCE [LARGE SCALE GENOMIC DNA]</scope>
    <source>
        <strain evidence="2 3">Mt.St.Helens-9</strain>
    </source>
</reference>
<dbReference type="Gene3D" id="1.10.510.10">
    <property type="entry name" value="Transferase(Phosphotransferase) domain 1"/>
    <property type="match status" value="1"/>
</dbReference>
<dbReference type="AlphaFoldDB" id="A0A0W0YY65"/>
<dbReference type="PROSITE" id="PS50011">
    <property type="entry name" value="PROTEIN_KINASE_DOM"/>
    <property type="match status" value="1"/>
</dbReference>
<dbReference type="InterPro" id="IPR011009">
    <property type="entry name" value="Kinase-like_dom_sf"/>
</dbReference>
<keyword evidence="3" id="KW-1185">Reference proteome</keyword>
<dbReference type="InterPro" id="IPR000719">
    <property type="entry name" value="Prot_kinase_dom"/>
</dbReference>
<dbReference type="OrthoDB" id="4103069at2"/>
<dbReference type="SUPFAM" id="SSF56112">
    <property type="entry name" value="Protein kinase-like (PK-like)"/>
    <property type="match status" value="1"/>
</dbReference>
<dbReference type="Proteomes" id="UP000054877">
    <property type="component" value="Unassembled WGS sequence"/>
</dbReference>
<sequence length="405" mass="45582">MTAIIKLNKVEPEKIKKLFSFFGDQTKQGKMVWKEGVIYQFEDHESFQFGNDVFQRQSQAGNVRYEEISKKKPLGKGAYGEVKLIKGTTRLDPDAIEFKKQNSNGERMVVKIQTHTNAHNPLPQLYKEHDITKQAGHLNIKSPTVVQKEDGSHVSYMVMRNLSGCKLSDIIDGQVAITLQQRIDLSKALLKALKEQVTDKNIVHRDIKDDNIKVDLGPPIVVNIYDYGLSMKRNESDGRHVGCPNYFAPEVMHDALNVNEKADVFSMARVLALLWNVDYYSYMMISTYDYYTMALSNNPDDRTCLLDNLCGGIVGLSDENKAIIKATLTGMLEPDPKSRLSIEQAIEQFDRVMLANKSKKVSTVPGNAGGNFFNCRLFKPSPPIESQNDRSGEGHILDASVCKKI</sequence>
<dbReference type="GO" id="GO:0005524">
    <property type="term" value="F:ATP binding"/>
    <property type="evidence" value="ECO:0007669"/>
    <property type="project" value="InterPro"/>
</dbReference>
<name>A0A0W0YY65_LEGSP</name>
<gene>
    <name evidence="2" type="primary">lok</name>
    <name evidence="2" type="ORF">Lspi_2196</name>
</gene>